<accession>A0AAV4CU98</accession>
<evidence type="ECO:0000313" key="2">
    <source>
        <dbReference type="EMBL" id="GFO35423.1"/>
    </source>
</evidence>
<comment type="caution">
    <text evidence="2">The sequence shown here is derived from an EMBL/GenBank/DDBJ whole genome shotgun (WGS) entry which is preliminary data.</text>
</comment>
<feature type="region of interest" description="Disordered" evidence="1">
    <location>
        <begin position="20"/>
        <end position="95"/>
    </location>
</feature>
<proteinExistence type="predicted"/>
<reference evidence="2 3" key="1">
    <citation type="journal article" date="2021" name="Elife">
        <title>Chloroplast acquisition without the gene transfer in kleptoplastic sea slugs, Plakobranchus ocellatus.</title>
        <authorList>
            <person name="Maeda T."/>
            <person name="Takahashi S."/>
            <person name="Yoshida T."/>
            <person name="Shimamura S."/>
            <person name="Takaki Y."/>
            <person name="Nagai Y."/>
            <person name="Toyoda A."/>
            <person name="Suzuki Y."/>
            <person name="Arimoto A."/>
            <person name="Ishii H."/>
            <person name="Satoh N."/>
            <person name="Nishiyama T."/>
            <person name="Hasebe M."/>
            <person name="Maruyama T."/>
            <person name="Minagawa J."/>
            <person name="Obokata J."/>
            <person name="Shigenobu S."/>
        </authorList>
    </citation>
    <scope>NUCLEOTIDE SEQUENCE [LARGE SCALE GENOMIC DNA]</scope>
</reference>
<gene>
    <name evidence="2" type="ORF">PoB_006192800</name>
</gene>
<dbReference type="AlphaFoldDB" id="A0AAV4CU98"/>
<dbReference type="EMBL" id="BLXT01006999">
    <property type="protein sequence ID" value="GFO35423.1"/>
    <property type="molecule type" value="Genomic_DNA"/>
</dbReference>
<evidence type="ECO:0000256" key="1">
    <source>
        <dbReference type="SAM" id="MobiDB-lite"/>
    </source>
</evidence>
<organism evidence="2 3">
    <name type="scientific">Plakobranchus ocellatus</name>
    <dbReference type="NCBI Taxonomy" id="259542"/>
    <lineage>
        <taxon>Eukaryota</taxon>
        <taxon>Metazoa</taxon>
        <taxon>Spiralia</taxon>
        <taxon>Lophotrochozoa</taxon>
        <taxon>Mollusca</taxon>
        <taxon>Gastropoda</taxon>
        <taxon>Heterobranchia</taxon>
        <taxon>Euthyneura</taxon>
        <taxon>Panpulmonata</taxon>
        <taxon>Sacoglossa</taxon>
        <taxon>Placobranchoidea</taxon>
        <taxon>Plakobranchidae</taxon>
        <taxon>Plakobranchus</taxon>
    </lineage>
</organism>
<sequence length="95" mass="10397">MCICLLSHSEHFFKQQKRFEPIPSTYSTPPPTHVPSVPPDNTEMTKMTGHGLSGPPPGPGGSRGARTRNRRVPADIRTDSLSTVPPTPPLMWRAP</sequence>
<keyword evidence="3" id="KW-1185">Reference proteome</keyword>
<name>A0AAV4CU98_9GAST</name>
<evidence type="ECO:0000313" key="3">
    <source>
        <dbReference type="Proteomes" id="UP000735302"/>
    </source>
</evidence>
<protein>
    <submittedName>
        <fullName evidence="2">Uncharacterized protein</fullName>
    </submittedName>
</protein>
<feature type="compositionally biased region" description="Pro residues" evidence="1">
    <location>
        <begin position="28"/>
        <end position="38"/>
    </location>
</feature>
<dbReference type="Proteomes" id="UP000735302">
    <property type="component" value="Unassembled WGS sequence"/>
</dbReference>